<feature type="compositionally biased region" description="Low complexity" evidence="1">
    <location>
        <begin position="273"/>
        <end position="290"/>
    </location>
</feature>
<reference evidence="2" key="2">
    <citation type="submission" date="2020-02" db="EMBL/GenBank/DDBJ databases">
        <authorList>
            <person name="Gilchrist C.L.M."/>
            <person name="Chooi Y.-H."/>
        </authorList>
    </citation>
    <scope>NUCLEOTIDE SEQUENCE</scope>
    <source>
        <strain evidence="2">MST-FP2251</strain>
    </source>
</reference>
<feature type="compositionally biased region" description="Low complexity" evidence="1">
    <location>
        <begin position="518"/>
        <end position="527"/>
    </location>
</feature>
<feature type="compositionally biased region" description="Polar residues" evidence="1">
    <location>
        <begin position="59"/>
        <end position="74"/>
    </location>
</feature>
<protein>
    <submittedName>
        <fullName evidence="2">Uncharacterized protein</fullName>
    </submittedName>
</protein>
<sequence>MVAFKRFFQADRGHSSCLEEPATHIGNGHPSMSPNLKGAQHHFHTIERQFELMHDQLQAGPQSPRSQAAPSRGSSRLMDRAPRHVDLVEALFSSHRYHMQSTASLSPISPYNEDIAERNMATFLQTSPPKKKIYSRIISALYQEDVADRNIARSNSPRPVSRSKSIRSRGRSFQSFTRGRSGSASRSRSRVTEISIAPTCSNETPLRQQRSTPILSSQRPYDGVSRASSTSPERHLGVPPAHKQGDTWRNAPLPDSPTLPMTMRRKGDTNENQPTPTQSSRSSTPLSQRPAMTPRSGSKKNVRDLSINTELAARGGSSAKIAHRAIQPPTPTSVEMKQNPSIAEVMNSPLPPGTPMSISSSSPKVAEIMDMFRQAYASTQPVPTHPTFETLQEAIVREINSHEAFQRVPVPNPGPPFTPSPIQLSFDSSSPSAARTLSLKRPSFKKPRRDSDARRSISTSVPSKVFRRASSSDLSSPSRRRRHTDAPPPSPGLLLHDQNPNPAPVTTYMDILLRSQKSSSLSFSSTTTRDHHHHPPPPPPPRVPTLTHSHSSIQTTISSHGAPDIPTAASPSVFCMRAHTSASSSSDSHPSLSLDDDSDEEVIQLPSVGVPHVQIHAVDENNVAYLAENTSPQNAYRLMNWPRKLPGRSVSLRGDLDACRRQGQVSVSQRQRQRPVVRGVRSVESY</sequence>
<feature type="region of interest" description="Disordered" evidence="1">
    <location>
        <begin position="406"/>
        <end position="505"/>
    </location>
</feature>
<feature type="compositionally biased region" description="Polar residues" evidence="1">
    <location>
        <begin position="198"/>
        <end position="219"/>
    </location>
</feature>
<feature type="region of interest" description="Disordered" evidence="1">
    <location>
        <begin position="579"/>
        <end position="598"/>
    </location>
</feature>
<accession>A0AAD4CBK2</accession>
<gene>
    <name evidence="2" type="ORF">FE257_003485</name>
</gene>
<evidence type="ECO:0000256" key="1">
    <source>
        <dbReference type="SAM" id="MobiDB-lite"/>
    </source>
</evidence>
<evidence type="ECO:0000313" key="3">
    <source>
        <dbReference type="Proteomes" id="UP001194746"/>
    </source>
</evidence>
<comment type="caution">
    <text evidence="2">The sequence shown here is derived from an EMBL/GenBank/DDBJ whole genome shotgun (WGS) entry which is preliminary data.</text>
</comment>
<proteinExistence type="predicted"/>
<feature type="region of interest" description="Disordered" evidence="1">
    <location>
        <begin position="665"/>
        <end position="686"/>
    </location>
</feature>
<feature type="compositionally biased region" description="Low complexity" evidence="1">
    <location>
        <begin position="581"/>
        <end position="593"/>
    </location>
</feature>
<feature type="compositionally biased region" description="Low complexity" evidence="1">
    <location>
        <begin position="468"/>
        <end position="477"/>
    </location>
</feature>
<reference evidence="2" key="1">
    <citation type="journal article" date="2019" name="Beilstein J. Org. Chem.">
        <title>Nanangenines: drimane sesquiterpenoids as the dominant metabolite cohort of a novel Australian fungus, Aspergillus nanangensis.</title>
        <authorList>
            <person name="Lacey H.J."/>
            <person name="Gilchrist C.L.M."/>
            <person name="Crombie A."/>
            <person name="Kalaitzis J.A."/>
            <person name="Vuong D."/>
            <person name="Rutledge P.J."/>
            <person name="Turner P."/>
            <person name="Pitt J.I."/>
            <person name="Lacey E."/>
            <person name="Chooi Y.H."/>
            <person name="Piggott A.M."/>
        </authorList>
    </citation>
    <scope>NUCLEOTIDE SEQUENCE</scope>
    <source>
        <strain evidence="2">MST-FP2251</strain>
    </source>
</reference>
<feature type="compositionally biased region" description="Low complexity" evidence="1">
    <location>
        <begin position="547"/>
        <end position="560"/>
    </location>
</feature>
<dbReference type="Proteomes" id="UP001194746">
    <property type="component" value="Unassembled WGS sequence"/>
</dbReference>
<dbReference type="EMBL" id="VCAU01000165">
    <property type="protein sequence ID" value="KAF9883441.1"/>
    <property type="molecule type" value="Genomic_DNA"/>
</dbReference>
<feature type="region of interest" description="Disordered" evidence="1">
    <location>
        <begin position="150"/>
        <end position="304"/>
    </location>
</feature>
<dbReference type="AlphaFoldDB" id="A0AAD4CBK2"/>
<feature type="compositionally biased region" description="Polar residues" evidence="1">
    <location>
        <begin position="422"/>
        <end position="435"/>
    </location>
</feature>
<feature type="region of interest" description="Disordered" evidence="1">
    <location>
        <begin position="518"/>
        <end position="569"/>
    </location>
</feature>
<feature type="compositionally biased region" description="Pro residues" evidence="1">
    <location>
        <begin position="410"/>
        <end position="419"/>
    </location>
</feature>
<name>A0AAD4CBK2_ASPNN</name>
<feature type="region of interest" description="Disordered" evidence="1">
    <location>
        <begin position="58"/>
        <end position="80"/>
    </location>
</feature>
<keyword evidence="3" id="KW-1185">Reference proteome</keyword>
<evidence type="ECO:0000313" key="2">
    <source>
        <dbReference type="EMBL" id="KAF9883441.1"/>
    </source>
</evidence>
<organism evidence="2 3">
    <name type="scientific">Aspergillus nanangensis</name>
    <dbReference type="NCBI Taxonomy" id="2582783"/>
    <lineage>
        <taxon>Eukaryota</taxon>
        <taxon>Fungi</taxon>
        <taxon>Dikarya</taxon>
        <taxon>Ascomycota</taxon>
        <taxon>Pezizomycotina</taxon>
        <taxon>Eurotiomycetes</taxon>
        <taxon>Eurotiomycetidae</taxon>
        <taxon>Eurotiales</taxon>
        <taxon>Aspergillaceae</taxon>
        <taxon>Aspergillus</taxon>
        <taxon>Aspergillus subgen. Circumdati</taxon>
    </lineage>
</organism>